<evidence type="ECO:0000313" key="2">
    <source>
        <dbReference type="Proteomes" id="UP000218113"/>
    </source>
</evidence>
<accession>A0A2A4TAY7</accession>
<reference evidence="2" key="1">
    <citation type="submission" date="2017-08" db="EMBL/GenBank/DDBJ databases">
        <title>A dynamic microbial community with high functional redundancy inhabits the cold, oxic subseafloor aquifer.</title>
        <authorList>
            <person name="Tully B.J."/>
            <person name="Wheat C.G."/>
            <person name="Glazer B.T."/>
            <person name="Huber J.A."/>
        </authorList>
    </citation>
    <scope>NUCLEOTIDE SEQUENCE [LARGE SCALE GENOMIC DNA]</scope>
</reference>
<dbReference type="Proteomes" id="UP000218113">
    <property type="component" value="Unassembled WGS sequence"/>
</dbReference>
<organism evidence="1 2">
    <name type="scientific">SAR324 cluster bacterium</name>
    <dbReference type="NCBI Taxonomy" id="2024889"/>
    <lineage>
        <taxon>Bacteria</taxon>
        <taxon>Deltaproteobacteria</taxon>
        <taxon>SAR324 cluster</taxon>
    </lineage>
</organism>
<sequence length="60" mass="6987">MFISHKYKVIFIHIQRTGGNSIHKIFQEHDPELQESIPVHSLKKRTKHCFASDTKEAIGE</sequence>
<comment type="caution">
    <text evidence="1">The sequence shown here is derived from an EMBL/GenBank/DDBJ whole genome shotgun (WGS) entry which is preliminary data.</text>
</comment>
<name>A0A2A4TAY7_9DELT</name>
<evidence type="ECO:0000313" key="1">
    <source>
        <dbReference type="EMBL" id="PCI30780.1"/>
    </source>
</evidence>
<dbReference type="AlphaFoldDB" id="A0A2A4TAY7"/>
<proteinExistence type="predicted"/>
<gene>
    <name evidence="1" type="ORF">COB67_01105</name>
</gene>
<protein>
    <submittedName>
        <fullName evidence="1">Uncharacterized protein</fullName>
    </submittedName>
</protein>
<feature type="non-terminal residue" evidence="1">
    <location>
        <position position="60"/>
    </location>
</feature>
<dbReference type="EMBL" id="NVSR01000002">
    <property type="protein sequence ID" value="PCI30780.1"/>
    <property type="molecule type" value="Genomic_DNA"/>
</dbReference>